<gene>
    <name evidence="1" type="ORF">DOTSEDRAFT_51158</name>
</gene>
<accession>N1PXX9</accession>
<evidence type="ECO:0000313" key="1">
    <source>
        <dbReference type="EMBL" id="EME47858.1"/>
    </source>
</evidence>
<reference evidence="1 2" key="2">
    <citation type="journal article" date="2012" name="PLoS Pathog.">
        <title>Diverse lifestyles and strategies of plant pathogenesis encoded in the genomes of eighteen Dothideomycetes fungi.</title>
        <authorList>
            <person name="Ohm R.A."/>
            <person name="Feau N."/>
            <person name="Henrissat B."/>
            <person name="Schoch C.L."/>
            <person name="Horwitz B.A."/>
            <person name="Barry K.W."/>
            <person name="Condon B.J."/>
            <person name="Copeland A.C."/>
            <person name="Dhillon B."/>
            <person name="Glaser F."/>
            <person name="Hesse C.N."/>
            <person name="Kosti I."/>
            <person name="LaButti K."/>
            <person name="Lindquist E.A."/>
            <person name="Lucas S."/>
            <person name="Salamov A.A."/>
            <person name="Bradshaw R.E."/>
            <person name="Ciuffetti L."/>
            <person name="Hamelin R.C."/>
            <person name="Kema G.H.J."/>
            <person name="Lawrence C."/>
            <person name="Scott J.A."/>
            <person name="Spatafora J.W."/>
            <person name="Turgeon B.G."/>
            <person name="de Wit P.J.G.M."/>
            <person name="Zhong S."/>
            <person name="Goodwin S.B."/>
            <person name="Grigoriev I.V."/>
        </authorList>
    </citation>
    <scope>NUCLEOTIDE SEQUENCE [LARGE SCALE GENOMIC DNA]</scope>
    <source>
        <strain evidence="2">NZE10 / CBS 128990</strain>
    </source>
</reference>
<evidence type="ECO:0000313" key="2">
    <source>
        <dbReference type="Proteomes" id="UP000016933"/>
    </source>
</evidence>
<name>N1PXX9_DOTSN</name>
<dbReference type="OMA" id="KATNELM"/>
<dbReference type="AlphaFoldDB" id="N1PXX9"/>
<sequence length="192" mass="21301">MLPFHAQLALHTSAYDRPREEQDTVSYTETYHSGIDNTTKAMLFTRYLVLAGAALGAAAPSELANKASKPKQFAVTEFVFGCTDGCYWNFKVAVQGEGPNHPPVQKPVECSGSLDDNKDYVDCGEISKTQTIRAYIVKATNELMLKYEVQKPKQGAMYQYTGEKKVYAATNDPKKLQKSSFIVKETSPTRVV</sequence>
<reference evidence="2" key="1">
    <citation type="journal article" date="2012" name="PLoS Genet.">
        <title>The genomes of the fungal plant pathogens Cladosporium fulvum and Dothistroma septosporum reveal adaptation to different hosts and lifestyles but also signatures of common ancestry.</title>
        <authorList>
            <person name="de Wit P.J.G.M."/>
            <person name="van der Burgt A."/>
            <person name="Oekmen B."/>
            <person name="Stergiopoulos I."/>
            <person name="Abd-Elsalam K.A."/>
            <person name="Aerts A.L."/>
            <person name="Bahkali A.H."/>
            <person name="Beenen H.G."/>
            <person name="Chettri P."/>
            <person name="Cox M.P."/>
            <person name="Datema E."/>
            <person name="de Vries R.P."/>
            <person name="Dhillon B."/>
            <person name="Ganley A.R."/>
            <person name="Griffiths S.A."/>
            <person name="Guo Y."/>
            <person name="Hamelin R.C."/>
            <person name="Henrissat B."/>
            <person name="Kabir M.S."/>
            <person name="Jashni M.K."/>
            <person name="Kema G."/>
            <person name="Klaubauf S."/>
            <person name="Lapidus A."/>
            <person name="Levasseur A."/>
            <person name="Lindquist E."/>
            <person name="Mehrabi R."/>
            <person name="Ohm R.A."/>
            <person name="Owen T.J."/>
            <person name="Salamov A."/>
            <person name="Schwelm A."/>
            <person name="Schijlen E."/>
            <person name="Sun H."/>
            <person name="van den Burg H.A."/>
            <person name="van Ham R.C.H.J."/>
            <person name="Zhang S."/>
            <person name="Goodwin S.B."/>
            <person name="Grigoriev I.V."/>
            <person name="Collemare J."/>
            <person name="Bradshaw R.E."/>
        </authorList>
    </citation>
    <scope>NUCLEOTIDE SEQUENCE [LARGE SCALE GENOMIC DNA]</scope>
    <source>
        <strain evidence="2">NZE10 / CBS 128990</strain>
    </source>
</reference>
<dbReference type="Proteomes" id="UP000016933">
    <property type="component" value="Unassembled WGS sequence"/>
</dbReference>
<organism evidence="1 2">
    <name type="scientific">Dothistroma septosporum (strain NZE10 / CBS 128990)</name>
    <name type="common">Red band needle blight fungus</name>
    <name type="synonym">Mycosphaerella pini</name>
    <dbReference type="NCBI Taxonomy" id="675120"/>
    <lineage>
        <taxon>Eukaryota</taxon>
        <taxon>Fungi</taxon>
        <taxon>Dikarya</taxon>
        <taxon>Ascomycota</taxon>
        <taxon>Pezizomycotina</taxon>
        <taxon>Dothideomycetes</taxon>
        <taxon>Dothideomycetidae</taxon>
        <taxon>Mycosphaerellales</taxon>
        <taxon>Mycosphaerellaceae</taxon>
        <taxon>Dothistroma</taxon>
    </lineage>
</organism>
<dbReference type="STRING" id="675120.N1PXX9"/>
<dbReference type="eggNOG" id="ENOG502T7CV">
    <property type="taxonomic scope" value="Eukaryota"/>
</dbReference>
<dbReference type="HOGENOM" id="CLU_122012_0_0_1"/>
<protein>
    <submittedName>
        <fullName evidence="1">Uncharacterized protein</fullName>
    </submittedName>
</protein>
<dbReference type="EMBL" id="KB446536">
    <property type="protein sequence ID" value="EME47858.1"/>
    <property type="molecule type" value="Genomic_DNA"/>
</dbReference>
<proteinExistence type="predicted"/>
<keyword evidence="2" id="KW-1185">Reference proteome</keyword>